<evidence type="ECO:0000256" key="1">
    <source>
        <dbReference type="SAM" id="MobiDB-lite"/>
    </source>
</evidence>
<evidence type="ECO:0000313" key="3">
    <source>
        <dbReference type="EMBL" id="CAF9921078.1"/>
    </source>
</evidence>
<gene>
    <name evidence="3" type="ORF">HETSPECPRED_004428</name>
</gene>
<feature type="region of interest" description="Disordered" evidence="1">
    <location>
        <begin position="706"/>
        <end position="754"/>
    </location>
</feature>
<feature type="domain" description="CRIB" evidence="2">
    <location>
        <begin position="93"/>
        <end position="106"/>
    </location>
</feature>
<feature type="region of interest" description="Disordered" evidence="1">
    <location>
        <begin position="1"/>
        <end position="86"/>
    </location>
</feature>
<dbReference type="PROSITE" id="PS50108">
    <property type="entry name" value="CRIB"/>
    <property type="match status" value="1"/>
</dbReference>
<reference evidence="3" key="1">
    <citation type="submission" date="2021-03" db="EMBL/GenBank/DDBJ databases">
        <authorList>
            <person name="Tagirdzhanova G."/>
        </authorList>
    </citation>
    <scope>NUCLEOTIDE SEQUENCE</scope>
</reference>
<feature type="compositionally biased region" description="Pro residues" evidence="1">
    <location>
        <begin position="745"/>
        <end position="754"/>
    </location>
</feature>
<protein>
    <recommendedName>
        <fullName evidence="2">CRIB domain-containing protein</fullName>
    </recommendedName>
</protein>
<dbReference type="InterPro" id="IPR000095">
    <property type="entry name" value="CRIB_dom"/>
</dbReference>
<feature type="region of interest" description="Disordered" evidence="1">
    <location>
        <begin position="574"/>
        <end position="598"/>
    </location>
</feature>
<feature type="region of interest" description="Disordered" evidence="1">
    <location>
        <begin position="335"/>
        <end position="363"/>
    </location>
</feature>
<feature type="compositionally biased region" description="Low complexity" evidence="1">
    <location>
        <begin position="722"/>
        <end position="731"/>
    </location>
</feature>
<proteinExistence type="predicted"/>
<accession>A0A8H3FB21</accession>
<feature type="compositionally biased region" description="Basic residues" evidence="1">
    <location>
        <begin position="34"/>
        <end position="43"/>
    </location>
</feature>
<feature type="compositionally biased region" description="Polar residues" evidence="1">
    <location>
        <begin position="1"/>
        <end position="28"/>
    </location>
</feature>
<feature type="compositionally biased region" description="Basic and acidic residues" evidence="1">
    <location>
        <begin position="57"/>
        <end position="66"/>
    </location>
</feature>
<feature type="region of interest" description="Disordered" evidence="1">
    <location>
        <begin position="230"/>
        <end position="250"/>
    </location>
</feature>
<dbReference type="AlphaFoldDB" id="A0A8H3FB21"/>
<feature type="compositionally biased region" description="Polar residues" evidence="1">
    <location>
        <begin position="577"/>
        <end position="598"/>
    </location>
</feature>
<evidence type="ECO:0000313" key="4">
    <source>
        <dbReference type="Proteomes" id="UP000664521"/>
    </source>
</evidence>
<dbReference type="EMBL" id="CAJPDS010000027">
    <property type="protein sequence ID" value="CAF9921078.1"/>
    <property type="molecule type" value="Genomic_DNA"/>
</dbReference>
<dbReference type="OrthoDB" id="24581at2759"/>
<feature type="region of interest" description="Disordered" evidence="1">
    <location>
        <begin position="651"/>
        <end position="675"/>
    </location>
</feature>
<comment type="caution">
    <text evidence="3">The sequence shown here is derived from an EMBL/GenBank/DDBJ whole genome shotgun (WGS) entry which is preliminary data.</text>
</comment>
<sequence>MSMSRFSLDAQSLSGSLHSPSERPSSFAQGLRAKGSRLMRRQNSKLNSRSVDWPEASEDRLERAGEQDSWGVGTTKHGRIPSAGDSFIDKREISEPFNFQHLTHTHARHFRQIERASNHDLVSEFSAIRASQMPRRELKGIKTNCLPSKVSQSEPVSPTRNSPSTSPARSAYYDSAGNLNANQLNTNTPNHSESLSRSHKAHHLPGLPPARSSSRAAVTTAPDFFTAYHEEQAEEDSPSSTAGVPIATSARPGPCSIQPLVLESNNAFQDFDFSALPHAVTTPDDTAFPLTPTKLRAPGAELPDVPEEDERISVVYSPPSTPRSVLRHAMSFPSTRSNSQRWSCSPRKASARDSNPVPPSMNNIGQNEIMLPLIGEAFDDIPVRPLFSRRVSLKPQGFDTCWEDDIDYCYDHAAEADCDFDWDKTSTRVGEINDAFETGGSPGKARNGPISGEYEDVRSPSSSSIVQATIPSSLPRLQTLLPEPAALSSSNSAKSSSIASLATPATPQFPLPSPRPYGVLNQSFTGSSDALNLAPPPPGFADSNPTLAAEDLYENIFLSKRYAEEQLPLHSLRFEPPTSQDVSPRSSRSPISKCNSQESFMLSRSSSLRYPRSCDSIGSVPELVHSQNSRDRFNVSVEQLADLAATIKAAEASSDVSAPVRHRSSQNTAKEVTRTSVLQKASSFHSVEEEDSEENDVVLLPLVTHHERSQSAAVSQPPSFIAQRQRSASSSTAPTKISRGSYSLFPPPSVRSPI</sequence>
<name>A0A8H3FB21_9LECA</name>
<feature type="compositionally biased region" description="Polar residues" evidence="1">
    <location>
        <begin position="665"/>
        <end position="675"/>
    </location>
</feature>
<keyword evidence="4" id="KW-1185">Reference proteome</keyword>
<evidence type="ECO:0000259" key="2">
    <source>
        <dbReference type="PROSITE" id="PS50108"/>
    </source>
</evidence>
<organism evidence="3 4">
    <name type="scientific">Heterodermia speciosa</name>
    <dbReference type="NCBI Taxonomy" id="116794"/>
    <lineage>
        <taxon>Eukaryota</taxon>
        <taxon>Fungi</taxon>
        <taxon>Dikarya</taxon>
        <taxon>Ascomycota</taxon>
        <taxon>Pezizomycotina</taxon>
        <taxon>Lecanoromycetes</taxon>
        <taxon>OSLEUM clade</taxon>
        <taxon>Lecanoromycetidae</taxon>
        <taxon>Caliciales</taxon>
        <taxon>Physciaceae</taxon>
        <taxon>Heterodermia</taxon>
    </lineage>
</organism>
<feature type="region of interest" description="Disordered" evidence="1">
    <location>
        <begin position="433"/>
        <end position="462"/>
    </location>
</feature>
<feature type="compositionally biased region" description="Polar residues" evidence="1">
    <location>
        <begin position="145"/>
        <end position="168"/>
    </location>
</feature>
<feature type="compositionally biased region" description="Polar residues" evidence="1">
    <location>
        <begin position="177"/>
        <end position="195"/>
    </location>
</feature>
<feature type="compositionally biased region" description="Polar residues" evidence="1">
    <location>
        <begin position="732"/>
        <end position="741"/>
    </location>
</feature>
<feature type="region of interest" description="Disordered" evidence="1">
    <location>
        <begin position="141"/>
        <end position="217"/>
    </location>
</feature>
<dbReference type="Proteomes" id="UP000664521">
    <property type="component" value="Unassembled WGS sequence"/>
</dbReference>